<protein>
    <submittedName>
        <fullName evidence="6">Efflux RND transporter periplasmic adaptor subunit</fullName>
    </submittedName>
</protein>
<evidence type="ECO:0000313" key="6">
    <source>
        <dbReference type="EMBL" id="MBC3880380.1"/>
    </source>
</evidence>
<dbReference type="Gene3D" id="1.10.287.470">
    <property type="entry name" value="Helix hairpin bin"/>
    <property type="match status" value="1"/>
</dbReference>
<evidence type="ECO:0000313" key="7">
    <source>
        <dbReference type="Proteomes" id="UP000627446"/>
    </source>
</evidence>
<dbReference type="GO" id="GO:0015562">
    <property type="term" value="F:efflux transmembrane transporter activity"/>
    <property type="evidence" value="ECO:0007669"/>
    <property type="project" value="TreeGrafter"/>
</dbReference>
<dbReference type="Gene3D" id="2.40.50.100">
    <property type="match status" value="1"/>
</dbReference>
<feature type="domain" description="Multidrug resistance protein MdtA-like alpha-helical hairpin" evidence="4">
    <location>
        <begin position="125"/>
        <end position="194"/>
    </location>
</feature>
<dbReference type="Gene3D" id="2.40.30.170">
    <property type="match status" value="1"/>
</dbReference>
<sequence>MKQLKPTLYLLNNSRIMIVLAMAGLTAMSPSWAQNSASASAGSSASNKAAATSKPALTVTATQVGSGQMATRLTANGSIAAWQEASIGSESNGLRIAEIYVNVGDVVKKGQLLASFASESVQADLAQAKAALAEAEATASEAITNADRARGLQASGAISKQQIGQYLTAETTARARVNAAKAVLDVQQLRMKYTQVLAPDHGTISARLGTVGAVVGAGAELFRMIRQGRLEWRAEVTSAELSKLSAGMPVTVYAPNGDQATGKVRMVAPTVDVNNRTGLVYVDVIVSKEKNAANAFKPGMFARGEFQLGSSQAITIPQQAVVVRDGFSYVFKLNPDQRVTQVKVQTGRRMVVNGMEQIEVLSGINSGAQIAATGVGFLNDGDLVKLVSAAPPTNSAPAVNSTAAKK</sequence>
<keyword evidence="2" id="KW-0175">Coiled coil</keyword>
<dbReference type="Pfam" id="PF25954">
    <property type="entry name" value="Beta-barrel_RND_2"/>
    <property type="match status" value="1"/>
</dbReference>
<dbReference type="Pfam" id="PF25876">
    <property type="entry name" value="HH_MFP_RND"/>
    <property type="match status" value="1"/>
</dbReference>
<evidence type="ECO:0000256" key="3">
    <source>
        <dbReference type="SAM" id="SignalP"/>
    </source>
</evidence>
<comment type="similarity">
    <text evidence="1">Belongs to the membrane fusion protein (MFP) (TC 8.A.1) family.</text>
</comment>
<evidence type="ECO:0000256" key="1">
    <source>
        <dbReference type="ARBA" id="ARBA00009477"/>
    </source>
</evidence>
<organism evidence="6 7">
    <name type="scientific">Undibacterium nitidum</name>
    <dbReference type="NCBI Taxonomy" id="2762298"/>
    <lineage>
        <taxon>Bacteria</taxon>
        <taxon>Pseudomonadati</taxon>
        <taxon>Pseudomonadota</taxon>
        <taxon>Betaproteobacteria</taxon>
        <taxon>Burkholderiales</taxon>
        <taxon>Oxalobacteraceae</taxon>
        <taxon>Undibacterium</taxon>
    </lineage>
</organism>
<evidence type="ECO:0000259" key="5">
    <source>
        <dbReference type="Pfam" id="PF25954"/>
    </source>
</evidence>
<dbReference type="Gene3D" id="2.40.420.20">
    <property type="match status" value="1"/>
</dbReference>
<gene>
    <name evidence="6" type="ORF">H8K36_03255</name>
</gene>
<keyword evidence="3" id="KW-0732">Signal</keyword>
<accession>A0A923KK47</accession>
<dbReference type="AlphaFoldDB" id="A0A923KK47"/>
<dbReference type="InterPro" id="IPR006143">
    <property type="entry name" value="RND_pump_MFP"/>
</dbReference>
<dbReference type="SUPFAM" id="SSF111369">
    <property type="entry name" value="HlyD-like secretion proteins"/>
    <property type="match status" value="1"/>
</dbReference>
<name>A0A923KK47_9BURK</name>
<proteinExistence type="inferred from homology"/>
<dbReference type="PANTHER" id="PTHR30469">
    <property type="entry name" value="MULTIDRUG RESISTANCE PROTEIN MDTA"/>
    <property type="match status" value="1"/>
</dbReference>
<reference evidence="6" key="1">
    <citation type="submission" date="2020-08" db="EMBL/GenBank/DDBJ databases">
        <title>Novel species isolated from subtropical streams in China.</title>
        <authorList>
            <person name="Lu H."/>
        </authorList>
    </citation>
    <scope>NUCLEOTIDE SEQUENCE</scope>
    <source>
        <strain evidence="6">LX22W</strain>
    </source>
</reference>
<dbReference type="PANTHER" id="PTHR30469:SF15">
    <property type="entry name" value="HLYD FAMILY OF SECRETION PROTEINS"/>
    <property type="match status" value="1"/>
</dbReference>
<dbReference type="EMBL" id="JACOFZ010000001">
    <property type="protein sequence ID" value="MBC3880380.1"/>
    <property type="molecule type" value="Genomic_DNA"/>
</dbReference>
<dbReference type="RefSeq" id="WP_186915103.1">
    <property type="nucleotide sequence ID" value="NZ_JACOFZ010000001.1"/>
</dbReference>
<evidence type="ECO:0000256" key="2">
    <source>
        <dbReference type="SAM" id="Coils"/>
    </source>
</evidence>
<dbReference type="Proteomes" id="UP000627446">
    <property type="component" value="Unassembled WGS sequence"/>
</dbReference>
<keyword evidence="7" id="KW-1185">Reference proteome</keyword>
<feature type="coiled-coil region" evidence="2">
    <location>
        <begin position="118"/>
        <end position="145"/>
    </location>
</feature>
<evidence type="ECO:0000259" key="4">
    <source>
        <dbReference type="Pfam" id="PF25876"/>
    </source>
</evidence>
<comment type="caution">
    <text evidence="6">The sequence shown here is derived from an EMBL/GenBank/DDBJ whole genome shotgun (WGS) entry which is preliminary data.</text>
</comment>
<dbReference type="InterPro" id="IPR058624">
    <property type="entry name" value="MdtA-like_HH"/>
</dbReference>
<feature type="domain" description="CusB-like beta-barrel" evidence="5">
    <location>
        <begin position="234"/>
        <end position="307"/>
    </location>
</feature>
<dbReference type="NCBIfam" id="TIGR01730">
    <property type="entry name" value="RND_mfp"/>
    <property type="match status" value="1"/>
</dbReference>
<feature type="chain" id="PRO_5036722515" evidence="3">
    <location>
        <begin position="34"/>
        <end position="406"/>
    </location>
</feature>
<feature type="signal peptide" evidence="3">
    <location>
        <begin position="1"/>
        <end position="33"/>
    </location>
</feature>
<dbReference type="GO" id="GO:1990281">
    <property type="term" value="C:efflux pump complex"/>
    <property type="evidence" value="ECO:0007669"/>
    <property type="project" value="TreeGrafter"/>
</dbReference>
<dbReference type="InterPro" id="IPR058792">
    <property type="entry name" value="Beta-barrel_RND_2"/>
</dbReference>